<accession>A0A2N0NQX3</accession>
<reference evidence="1 2" key="2">
    <citation type="submission" date="2017-09" db="EMBL/GenBank/DDBJ databases">
        <title>Extensive intraspecific genome diversity in a model arbuscular mycorrhizal fungus.</title>
        <authorList>
            <person name="Chen E.C."/>
            <person name="Morin E."/>
            <person name="Beaudet D."/>
            <person name="Noel J."/>
            <person name="Ndikumana S."/>
            <person name="Charron P."/>
            <person name="St-Onge C."/>
            <person name="Giorgi J."/>
            <person name="Grigoriev I.V."/>
            <person name="Roux C."/>
            <person name="Martin F.M."/>
            <person name="Corradi N."/>
        </authorList>
    </citation>
    <scope>NUCLEOTIDE SEQUENCE [LARGE SCALE GENOMIC DNA]</scope>
    <source>
        <strain evidence="1 2">A5</strain>
    </source>
</reference>
<evidence type="ECO:0000313" key="1">
    <source>
        <dbReference type="EMBL" id="PKB96975.1"/>
    </source>
</evidence>
<sequence>IPCEIRFKKENMLMLGLLPGPSKVKLHKINHYLALIIDELLEFWDGIEIPATEKN</sequence>
<protein>
    <submittedName>
        <fullName evidence="1">Uncharacterized protein</fullName>
    </submittedName>
</protein>
<gene>
    <name evidence="1" type="ORF">RhiirA5_258110</name>
</gene>
<organism evidence="1 2">
    <name type="scientific">Rhizophagus irregularis</name>
    <dbReference type="NCBI Taxonomy" id="588596"/>
    <lineage>
        <taxon>Eukaryota</taxon>
        <taxon>Fungi</taxon>
        <taxon>Fungi incertae sedis</taxon>
        <taxon>Mucoromycota</taxon>
        <taxon>Glomeromycotina</taxon>
        <taxon>Glomeromycetes</taxon>
        <taxon>Glomerales</taxon>
        <taxon>Glomeraceae</taxon>
        <taxon>Rhizophagus</taxon>
    </lineage>
</organism>
<dbReference type="AlphaFoldDB" id="A0A2N0NQX3"/>
<proteinExistence type="predicted"/>
<reference evidence="1 2" key="1">
    <citation type="submission" date="2016-04" db="EMBL/GenBank/DDBJ databases">
        <title>Genome analyses suggest a sexual origin of heterokaryosis in a supposedly ancient asexual fungus.</title>
        <authorList>
            <person name="Ropars J."/>
            <person name="Sedzielewska K."/>
            <person name="Noel J."/>
            <person name="Charron P."/>
            <person name="Farinelli L."/>
            <person name="Marton T."/>
            <person name="Kruger M."/>
            <person name="Pelin A."/>
            <person name="Brachmann A."/>
            <person name="Corradi N."/>
        </authorList>
    </citation>
    <scope>NUCLEOTIDE SEQUENCE [LARGE SCALE GENOMIC DNA]</scope>
    <source>
        <strain evidence="1 2">A5</strain>
    </source>
</reference>
<dbReference type="Proteomes" id="UP000232722">
    <property type="component" value="Unassembled WGS sequence"/>
</dbReference>
<feature type="non-terminal residue" evidence="1">
    <location>
        <position position="1"/>
    </location>
</feature>
<comment type="caution">
    <text evidence="1">The sequence shown here is derived from an EMBL/GenBank/DDBJ whole genome shotgun (WGS) entry which is preliminary data.</text>
</comment>
<dbReference type="EMBL" id="LLXJ01003504">
    <property type="protein sequence ID" value="PKB96975.1"/>
    <property type="molecule type" value="Genomic_DNA"/>
</dbReference>
<evidence type="ECO:0000313" key="2">
    <source>
        <dbReference type="Proteomes" id="UP000232722"/>
    </source>
</evidence>
<feature type="non-terminal residue" evidence="1">
    <location>
        <position position="55"/>
    </location>
</feature>
<name>A0A2N0NQX3_9GLOM</name>